<dbReference type="InterPro" id="IPR001789">
    <property type="entry name" value="Sig_transdc_resp-reg_receiver"/>
</dbReference>
<evidence type="ECO:0000259" key="3">
    <source>
        <dbReference type="PROSITE" id="PS50851"/>
    </source>
</evidence>
<feature type="domain" description="CheW-like" evidence="3">
    <location>
        <begin position="19"/>
        <end position="158"/>
    </location>
</feature>
<dbReference type="PANTHER" id="PTHR47233">
    <property type="entry name" value="CHEMOTAXIS PROTEIN CHEV"/>
    <property type="match status" value="1"/>
</dbReference>
<evidence type="ECO:0000313" key="4">
    <source>
        <dbReference type="EMBL" id="ALP52630.1"/>
    </source>
</evidence>
<dbReference type="EMBL" id="CP013099">
    <property type="protein sequence ID" value="ALP52630.1"/>
    <property type="molecule type" value="Genomic_DNA"/>
</dbReference>
<dbReference type="AlphaFoldDB" id="A0A0S2TBT4"/>
<reference evidence="4" key="1">
    <citation type="submission" date="2015-10" db="EMBL/GenBank/DDBJ databases">
        <title>Description of Candidatus Tenderia electrophaga gen. nov, sp. nov., an Uncultivated Electroautotroph from a Biocathode Enrichment.</title>
        <authorList>
            <person name="Eddie B.J."/>
            <person name="Malanoski A.P."/>
            <person name="Wang Z."/>
            <person name="Hall R.J."/>
            <person name="Oh S.D."/>
            <person name="Heiner C."/>
            <person name="Lin B."/>
            <person name="Strycharz-Glaven S.M."/>
        </authorList>
    </citation>
    <scope>NUCLEOTIDE SEQUENCE [LARGE SCALE GENOMIC DNA]</scope>
    <source>
        <strain evidence="4">NRL1</strain>
    </source>
</reference>
<dbReference type="GO" id="GO:0006935">
    <property type="term" value="P:chemotaxis"/>
    <property type="evidence" value="ECO:0007669"/>
    <property type="project" value="InterPro"/>
</dbReference>
<dbReference type="Pfam" id="PF00072">
    <property type="entry name" value="Response_reg"/>
    <property type="match status" value="1"/>
</dbReference>
<feature type="modified residue" description="4-aspartylphosphate" evidence="1">
    <location>
        <position position="237"/>
    </location>
</feature>
<evidence type="ECO:0000313" key="5">
    <source>
        <dbReference type="Proteomes" id="UP000055136"/>
    </source>
</evidence>
<dbReference type="PROSITE" id="PS50110">
    <property type="entry name" value="RESPONSE_REGULATORY"/>
    <property type="match status" value="1"/>
</dbReference>
<protein>
    <submittedName>
        <fullName evidence="4">Chemotaxis protein CheW</fullName>
    </submittedName>
</protein>
<evidence type="ECO:0000259" key="2">
    <source>
        <dbReference type="PROSITE" id="PS50110"/>
    </source>
</evidence>
<dbReference type="InterPro" id="IPR036061">
    <property type="entry name" value="CheW-like_dom_sf"/>
</dbReference>
<gene>
    <name evidence="4" type="ORF">Tel_05420</name>
</gene>
<dbReference type="PIRSF" id="PIRSF002867">
    <property type="entry name" value="CheV"/>
    <property type="match status" value="1"/>
</dbReference>
<keyword evidence="5" id="KW-1185">Reference proteome</keyword>
<evidence type="ECO:0000256" key="1">
    <source>
        <dbReference type="PROSITE-ProRule" id="PRU00169"/>
    </source>
</evidence>
<keyword evidence="1" id="KW-0597">Phosphoprotein</keyword>
<dbReference type="STRING" id="1748243.Tel_05420"/>
<dbReference type="InterPro" id="IPR002545">
    <property type="entry name" value="CheW-lke_dom"/>
</dbReference>
<dbReference type="GO" id="GO:0000160">
    <property type="term" value="P:phosphorelay signal transduction system"/>
    <property type="evidence" value="ECO:0007669"/>
    <property type="project" value="InterPro"/>
</dbReference>
<dbReference type="PROSITE" id="PS50851">
    <property type="entry name" value="CHEW"/>
    <property type="match status" value="1"/>
</dbReference>
<dbReference type="InterPro" id="IPR024181">
    <property type="entry name" value="Chemotax_regulator_CheV"/>
</dbReference>
<proteinExistence type="predicted"/>
<dbReference type="SUPFAM" id="SSF50341">
    <property type="entry name" value="CheW-like"/>
    <property type="match status" value="1"/>
</dbReference>
<dbReference type="Proteomes" id="UP000055136">
    <property type="component" value="Chromosome"/>
</dbReference>
<dbReference type="InterPro" id="IPR011006">
    <property type="entry name" value="CheY-like_superfamily"/>
</dbReference>
<dbReference type="SMART" id="SM00448">
    <property type="entry name" value="REC"/>
    <property type="match status" value="1"/>
</dbReference>
<dbReference type="Gene3D" id="3.40.50.2300">
    <property type="match status" value="1"/>
</dbReference>
<accession>A0A0S2TBT4</accession>
<dbReference type="Pfam" id="PF01584">
    <property type="entry name" value="CheW"/>
    <property type="match status" value="1"/>
</dbReference>
<dbReference type="PANTHER" id="PTHR47233:SF3">
    <property type="entry name" value="CHEMOTAXIS PROTEIN CHEV"/>
    <property type="match status" value="1"/>
</dbReference>
<dbReference type="KEGG" id="tee:Tel_05420"/>
<dbReference type="Gene3D" id="2.30.30.40">
    <property type="entry name" value="SH3 Domains"/>
    <property type="match status" value="1"/>
</dbReference>
<dbReference type="SMART" id="SM00260">
    <property type="entry name" value="CheW"/>
    <property type="match status" value="1"/>
</dbReference>
<organism evidence="4 5">
    <name type="scientific">Candidatus Tenderia electrophaga</name>
    <dbReference type="NCBI Taxonomy" id="1748243"/>
    <lineage>
        <taxon>Bacteria</taxon>
        <taxon>Pseudomonadati</taxon>
        <taxon>Pseudomonadota</taxon>
        <taxon>Gammaproteobacteria</taxon>
        <taxon>Candidatus Tenderiales</taxon>
        <taxon>Candidatus Tenderiaceae</taxon>
        <taxon>Candidatus Tenderia</taxon>
    </lineage>
</organism>
<dbReference type="Gene3D" id="2.40.50.180">
    <property type="entry name" value="CheA-289, Domain 4"/>
    <property type="match status" value="1"/>
</dbReference>
<dbReference type="SUPFAM" id="SSF52172">
    <property type="entry name" value="CheY-like"/>
    <property type="match status" value="1"/>
</dbReference>
<sequence length="312" mass="34756">MASVMDSVDQRTQLAGHNRLELLLFKLNGRQRFGINVFKIQEVVHCPPLTQIPHSHSVVRGVATMRGKTIPVIDLGMAIGRAPVEDLSNSFMIVAEYNRSTQGFLVAGVERIVNLNWGDILPPPKGSGKDSYLTAVTRFENELIEIIDVEKVLAEVCNAPTEVSQALTENIEEKIRQQHVLVVDDSNVARNQVKRTLEQIGVECSLANNGRGALALLREWADNNDPRLEHLAVVVSDIEMPEMDGYTLTTEIRKDERFTHLYIMLHTSLSGTFNNAMVVKVGANKFIPKFKPDELAGAVVDRIKAFVEEKGY</sequence>
<feature type="domain" description="Response regulatory" evidence="2">
    <location>
        <begin position="179"/>
        <end position="304"/>
    </location>
</feature>
<name>A0A0S2TBT4_9GAMM</name>